<sequence length="464" mass="49211">MLPAFEIVARHRPVEVVGTPLLTEVYDDPAAQQSSTGKLPLLAPFAAVEVSLSSRGGGTAASLAGPDGSQFSSVIDQGRVCITVRSGDRESIHRSRRHGRTRSPGRLALALTGTHVSALTLEGGAWVVRARVDLSASGTGAIPDVRDPGWLAGVTASWSSTEPGAVTGWTAGTFGQLGLRDIRLVTWADGSAYRTDDGSVLLSATAAGPGFFGTAHTSTWTLNAQGGVRRGAELYFQRPDRPGGYGDHATHVVRDGDRWLVATSTWSDFPADPGARADARVAVTLAETTADLTRGQHLLTTRALDLPTDGPSVGVWDPHLVRDDDGSWLVGYVSARRFFDFHPVLAAGPSLDELTLRGAATDRTATEGTTLARLDGAWRVLASDGRDNRRAVRGRFPVFDTSMREVGTVDAPYPTNIPWPTIVPPDPDEPGDRWRLVTFDGTPSGGALVGYGTHGDLLVLRGTR</sequence>
<dbReference type="RefSeq" id="WP_179648083.1">
    <property type="nucleotide sequence ID" value="NZ_JACBZM010000001.1"/>
</dbReference>
<comment type="caution">
    <text evidence="1">The sequence shown here is derived from an EMBL/GenBank/DDBJ whole genome shotgun (WGS) entry which is preliminary data.</text>
</comment>
<evidence type="ECO:0000313" key="1">
    <source>
        <dbReference type="EMBL" id="NYI44141.1"/>
    </source>
</evidence>
<reference evidence="1 2" key="1">
    <citation type="submission" date="2020-07" db="EMBL/GenBank/DDBJ databases">
        <title>Sequencing the genomes of 1000 actinobacteria strains.</title>
        <authorList>
            <person name="Klenk H.-P."/>
        </authorList>
    </citation>
    <scope>NUCLEOTIDE SEQUENCE [LARGE SCALE GENOMIC DNA]</scope>
    <source>
        <strain evidence="1 2">DSM 15131</strain>
    </source>
</reference>
<name>A0A7Y9ZIL7_9ACTN</name>
<accession>A0A7Y9ZIL7</accession>
<organism evidence="1 2">
    <name type="scientific">Nocardioides aromaticivorans</name>
    <dbReference type="NCBI Taxonomy" id="200618"/>
    <lineage>
        <taxon>Bacteria</taxon>
        <taxon>Bacillati</taxon>
        <taxon>Actinomycetota</taxon>
        <taxon>Actinomycetes</taxon>
        <taxon>Propionibacteriales</taxon>
        <taxon>Nocardioidaceae</taxon>
        <taxon>Nocardioides</taxon>
    </lineage>
</organism>
<dbReference type="SUPFAM" id="SSF75005">
    <property type="entry name" value="Arabinanase/levansucrase/invertase"/>
    <property type="match status" value="1"/>
</dbReference>
<dbReference type="Proteomes" id="UP000562045">
    <property type="component" value="Unassembled WGS sequence"/>
</dbReference>
<dbReference type="InterPro" id="IPR023296">
    <property type="entry name" value="Glyco_hydro_beta-prop_sf"/>
</dbReference>
<evidence type="ECO:0000313" key="2">
    <source>
        <dbReference type="Proteomes" id="UP000562045"/>
    </source>
</evidence>
<dbReference type="AlphaFoldDB" id="A0A7Y9ZIL7"/>
<gene>
    <name evidence="1" type="ORF">BJ993_001221</name>
</gene>
<proteinExistence type="predicted"/>
<protein>
    <submittedName>
        <fullName evidence="1">Uncharacterized protein</fullName>
    </submittedName>
</protein>
<dbReference type="EMBL" id="JACBZM010000001">
    <property type="protein sequence ID" value="NYI44141.1"/>
    <property type="molecule type" value="Genomic_DNA"/>
</dbReference>